<protein>
    <submittedName>
        <fullName evidence="1">Uncharacterized protein</fullName>
    </submittedName>
</protein>
<dbReference type="EMBL" id="CACRTU010000026">
    <property type="protein sequence ID" value="VYU59168.1"/>
    <property type="molecule type" value="Genomic_DNA"/>
</dbReference>
<evidence type="ECO:0000313" key="1">
    <source>
        <dbReference type="EMBL" id="VYU59168.1"/>
    </source>
</evidence>
<gene>
    <name evidence="1" type="ORF">CBLFYP62_02897</name>
</gene>
<name>A0A6N3G3B7_CLOBU</name>
<proteinExistence type="predicted"/>
<reference evidence="1" key="1">
    <citation type="submission" date="2019-11" db="EMBL/GenBank/DDBJ databases">
        <authorList>
            <person name="Feng L."/>
        </authorList>
    </citation>
    <scope>NUCLEOTIDE SEQUENCE</scope>
    <source>
        <strain evidence="1">CButyricumLFYP62</strain>
    </source>
</reference>
<dbReference type="RefSeq" id="WP_057089144.1">
    <property type="nucleotide sequence ID" value="NZ_CABIVR010000010.1"/>
</dbReference>
<sequence length="406" mass="46689">MKFNISIIIILLFQGSIGNIIPIMNYFDEFLIIILVIRILFMMMKRKNVKISKNHLVIIFFICLYLTVGIVSNMNSKFLVEFKAYLSSGILSMKFVIIFILSSMAFKDMKVNFEYLKLFYRFLNIILNIYGVLLIINIPTNIFKSWGIRYGIITTVSAGFSHPAELDFLAISIMVIQTFLIEVLKKDKKKYIFIYFKVLIIIILTGRIKSIAFFVLFVTIVGISNYRKKLTKKQLILPIFIILYIAKERIISELLEINSVRGTLLTTGIKIAKDYFPIGSGFGTFGSDTSRKIYSPIYFIYEINKKYGLSRKWPAYITDSHWASIIGETGVIGTSIYICILYLISKQIFENGKKFINKISICSLWVYGLMSSISDTILISYRGVALIVITNFIMAIVNNIEKLEEE</sequence>
<dbReference type="AlphaFoldDB" id="A0A6N3G3B7"/>
<accession>A0A6N3G3B7</accession>
<organism evidence="1">
    <name type="scientific">Clostridium butyricum</name>
    <dbReference type="NCBI Taxonomy" id="1492"/>
    <lineage>
        <taxon>Bacteria</taxon>
        <taxon>Bacillati</taxon>
        <taxon>Bacillota</taxon>
        <taxon>Clostridia</taxon>
        <taxon>Eubacteriales</taxon>
        <taxon>Clostridiaceae</taxon>
        <taxon>Clostridium</taxon>
    </lineage>
</organism>